<name>A0AB38A3Z3_9LACT</name>
<dbReference type="Proteomes" id="UP000199042">
    <property type="component" value="Unassembled WGS sequence"/>
</dbReference>
<dbReference type="AlphaFoldDB" id="A0AB38A3Z3"/>
<proteinExistence type="predicted"/>
<dbReference type="Pfam" id="PF16784">
    <property type="entry name" value="HNHc_6"/>
    <property type="match status" value="1"/>
</dbReference>
<dbReference type="InterPro" id="IPR041242">
    <property type="entry name" value="HNHc_6"/>
</dbReference>
<protein>
    <submittedName>
        <fullName evidence="1">HNHc nuclease</fullName>
    </submittedName>
</protein>
<dbReference type="CDD" id="cd00085">
    <property type="entry name" value="HNHc"/>
    <property type="match status" value="1"/>
</dbReference>
<keyword evidence="2" id="KW-1185">Reference proteome</keyword>
<evidence type="ECO:0000313" key="2">
    <source>
        <dbReference type="Proteomes" id="UP000199042"/>
    </source>
</evidence>
<dbReference type="EMBL" id="FNQH01000013">
    <property type="protein sequence ID" value="SEA96290.1"/>
    <property type="molecule type" value="Genomic_DNA"/>
</dbReference>
<sequence>MKRRQKKKHVEKLLETAGKEMAEDASKLAQVNEDGSINRLAEVIGMRQNVYGQQELIIRMDASIPEYLFERFVDAKGDLFGEFRLFDNRVITAQQRKYINALCRDIQRYTGDDTIDQVRYDRKIEFISKYSLPYFSTSEYNKDCSVGLASKFIGYIVDFCLDNDIGLSETPLHYLDDVKPYLIKCLWERKCIICGQEGEVHHVDAIGAGRNRRKIDHTKHHLMCLCYKHHSESHKIGQQTFMQKHHVIGVIMNEEQFKKMAYRG</sequence>
<evidence type="ECO:0000313" key="1">
    <source>
        <dbReference type="EMBL" id="SEA96290.1"/>
    </source>
</evidence>
<organism evidence="1 2">
    <name type="scientific">Trichococcus collinsii</name>
    <dbReference type="NCBI Taxonomy" id="157076"/>
    <lineage>
        <taxon>Bacteria</taxon>
        <taxon>Bacillati</taxon>
        <taxon>Bacillota</taxon>
        <taxon>Bacilli</taxon>
        <taxon>Lactobacillales</taxon>
        <taxon>Carnobacteriaceae</taxon>
        <taxon>Trichococcus</taxon>
    </lineage>
</organism>
<dbReference type="RefSeq" id="WP_086987755.1">
    <property type="nucleotide sequence ID" value="NZ_FJNA01000005.1"/>
</dbReference>
<comment type="caution">
    <text evidence="1">The sequence shown here is derived from an EMBL/GenBank/DDBJ whole genome shotgun (WGS) entry which is preliminary data.</text>
</comment>
<gene>
    <name evidence="1" type="ORF">SAMN04488525_11342</name>
</gene>
<reference evidence="1 2" key="1">
    <citation type="submission" date="2016-10" db="EMBL/GenBank/DDBJ databases">
        <authorList>
            <person name="Varghese N."/>
            <person name="Submissions S."/>
        </authorList>
    </citation>
    <scope>NUCLEOTIDE SEQUENCE [LARGE SCALE GENOMIC DNA]</scope>
    <source>
        <strain evidence="1 2">DSM 14526</strain>
    </source>
</reference>
<dbReference type="InterPro" id="IPR003615">
    <property type="entry name" value="HNH_nuc"/>
</dbReference>
<accession>A0AB38A3Z3</accession>